<name>B9L4L5_THERP</name>
<keyword evidence="2" id="KW-0813">Transport</keyword>
<evidence type="ECO:0000256" key="3">
    <source>
        <dbReference type="ARBA" id="ARBA00022475"/>
    </source>
</evidence>
<keyword evidence="9" id="KW-0614">Plasmid</keyword>
<dbReference type="EMBL" id="CP001276">
    <property type="protein sequence ID" value="ACM07122.1"/>
    <property type="molecule type" value="Genomic_DNA"/>
</dbReference>
<dbReference type="SUPFAM" id="SSF103473">
    <property type="entry name" value="MFS general substrate transporter"/>
    <property type="match status" value="1"/>
</dbReference>
<protein>
    <submittedName>
        <fullName evidence="9">Drug resistance MFS transporter, drug:H+ antiporter-1 (14 Spanner) (DHA2) family</fullName>
    </submittedName>
</protein>
<dbReference type="KEGG" id="tro:trd_A0729"/>
<evidence type="ECO:0000259" key="8">
    <source>
        <dbReference type="PROSITE" id="PS50850"/>
    </source>
</evidence>
<organism evidence="9 10">
    <name type="scientific">Thermomicrobium roseum (strain ATCC 27502 / DSM 5159 / P-2)</name>
    <dbReference type="NCBI Taxonomy" id="309801"/>
    <lineage>
        <taxon>Bacteria</taxon>
        <taxon>Pseudomonadati</taxon>
        <taxon>Thermomicrobiota</taxon>
        <taxon>Thermomicrobia</taxon>
        <taxon>Thermomicrobiales</taxon>
        <taxon>Thermomicrobiaceae</taxon>
        <taxon>Thermomicrobium</taxon>
    </lineage>
</organism>
<dbReference type="Proteomes" id="UP000000447">
    <property type="component" value="Plasmid unnamed"/>
</dbReference>
<feature type="transmembrane region" description="Helical" evidence="7">
    <location>
        <begin position="328"/>
        <end position="350"/>
    </location>
</feature>
<feature type="transmembrane region" description="Helical" evidence="7">
    <location>
        <begin position="138"/>
        <end position="159"/>
    </location>
</feature>
<dbReference type="PANTHER" id="PTHR23501:SF191">
    <property type="entry name" value="VACUOLAR BASIC AMINO ACID TRANSPORTER 4"/>
    <property type="match status" value="1"/>
</dbReference>
<dbReference type="OrthoDB" id="146256at2"/>
<evidence type="ECO:0000256" key="6">
    <source>
        <dbReference type="ARBA" id="ARBA00023136"/>
    </source>
</evidence>
<sequence>MVIAAVPVDEHEDGSDEVRCLSDRVERVAMVWPLAQRPELGRRRTVAIVSGVLAATFLAALDVSIVGTAMPTIVGELRGFALYPWVVTAYLLTSTTTIPLYGRLADLYGRKRILLAAITLFLAGSALCGLAQSMLQLVLFRALQGLGAGGIIPVTLTVLGDLFPLEQRARLQGLTSAVWGAAAVAGPSVGAAVTDLAGWRWIFYLNVPVGLVALGLLGAALQERVGRREHRLDYRGALLLTAGMTLLLSGLSAAGEGRGAAPVVAVGAALGGAALLVLFWRTEQRAALPIVPPELVRRRLMAVVGLGSILIGAGMFGLISFLPLAMQGLGAGTATTAGLTIMPFAVSWSVASTAAGRVILRFGFRSSVVLGMGAMLAGALVLQVVPRWPVLGWAVAAAALFGVGMGFSATAFLIAVQNAVAWSERGIATALVGLSRTIGGAVGVAVLGAVLNGVIQQRLGERAAIDALLDPAQRPSLSDALRASSERALAEALSVAFLLILLVVTAAVALEVVGFPREVLAGRVGARGPVAVSDGARPGDAREEVER</sequence>
<gene>
    <name evidence="9" type="ordered locus">trd_A0729</name>
</gene>
<dbReference type="GO" id="GO:0005886">
    <property type="term" value="C:plasma membrane"/>
    <property type="evidence" value="ECO:0007669"/>
    <property type="project" value="UniProtKB-SubCell"/>
</dbReference>
<evidence type="ECO:0000313" key="10">
    <source>
        <dbReference type="Proteomes" id="UP000000447"/>
    </source>
</evidence>
<evidence type="ECO:0000313" key="9">
    <source>
        <dbReference type="EMBL" id="ACM07122.1"/>
    </source>
</evidence>
<evidence type="ECO:0000256" key="5">
    <source>
        <dbReference type="ARBA" id="ARBA00022989"/>
    </source>
</evidence>
<reference evidence="9 10" key="1">
    <citation type="journal article" date="2009" name="PLoS ONE">
        <title>Complete genome sequence of the aerobic CO-oxidizing thermophile Thermomicrobium roseum.</title>
        <authorList>
            <person name="Wu D."/>
            <person name="Raymond J."/>
            <person name="Wu M."/>
            <person name="Chatterji S."/>
            <person name="Ren Q."/>
            <person name="Graham J.E."/>
            <person name="Bryant D.A."/>
            <person name="Robb F."/>
            <person name="Colman A."/>
            <person name="Tallon L.J."/>
            <person name="Badger J.H."/>
            <person name="Madupu R."/>
            <person name="Ward N.L."/>
            <person name="Eisen J.A."/>
        </authorList>
    </citation>
    <scope>NUCLEOTIDE SEQUENCE [LARGE SCALE GENOMIC DNA]</scope>
    <source>
        <strain evidence="10">ATCC 27502 / DSM 5159 / P-2</strain>
        <plasmid evidence="9">unnamed</plasmid>
    </source>
</reference>
<feature type="transmembrane region" description="Helical" evidence="7">
    <location>
        <begin position="427"/>
        <end position="451"/>
    </location>
</feature>
<comment type="subcellular location">
    <subcellularLocation>
        <location evidence="1">Cell membrane</location>
        <topology evidence="1">Multi-pass membrane protein</topology>
    </subcellularLocation>
</comment>
<dbReference type="Gene3D" id="1.20.1250.20">
    <property type="entry name" value="MFS general substrate transporter like domains"/>
    <property type="match status" value="1"/>
</dbReference>
<feature type="transmembrane region" description="Helical" evidence="7">
    <location>
        <begin position="234"/>
        <end position="254"/>
    </location>
</feature>
<dbReference type="PROSITE" id="PS50850">
    <property type="entry name" value="MFS"/>
    <property type="match status" value="1"/>
</dbReference>
<evidence type="ECO:0000256" key="7">
    <source>
        <dbReference type="SAM" id="Phobius"/>
    </source>
</evidence>
<dbReference type="GO" id="GO:0022857">
    <property type="term" value="F:transmembrane transporter activity"/>
    <property type="evidence" value="ECO:0007669"/>
    <property type="project" value="InterPro"/>
</dbReference>
<dbReference type="Gene3D" id="1.20.1720.10">
    <property type="entry name" value="Multidrug resistance protein D"/>
    <property type="match status" value="1"/>
</dbReference>
<dbReference type="InterPro" id="IPR036259">
    <property type="entry name" value="MFS_trans_sf"/>
</dbReference>
<accession>B9L4L5</accession>
<dbReference type="Pfam" id="PF07690">
    <property type="entry name" value="MFS_1"/>
    <property type="match status" value="1"/>
</dbReference>
<feature type="transmembrane region" description="Helical" evidence="7">
    <location>
        <begin position="113"/>
        <end position="132"/>
    </location>
</feature>
<keyword evidence="6 7" id="KW-0472">Membrane</keyword>
<dbReference type="FunFam" id="1.20.1720.10:FF:000004">
    <property type="entry name" value="EmrB/QacA family drug resistance transporter"/>
    <property type="match status" value="1"/>
</dbReference>
<evidence type="ECO:0000256" key="1">
    <source>
        <dbReference type="ARBA" id="ARBA00004651"/>
    </source>
</evidence>
<feature type="transmembrane region" description="Helical" evidence="7">
    <location>
        <begin position="82"/>
        <end position="101"/>
    </location>
</feature>
<geneLocation type="plasmid" evidence="10">
    <name>Tros</name>
</geneLocation>
<feature type="transmembrane region" description="Helical" evidence="7">
    <location>
        <begin position="171"/>
        <end position="189"/>
    </location>
</feature>
<dbReference type="AlphaFoldDB" id="B9L4L5"/>
<feature type="transmembrane region" description="Helical" evidence="7">
    <location>
        <begin position="492"/>
        <end position="513"/>
    </location>
</feature>
<dbReference type="InterPro" id="IPR020846">
    <property type="entry name" value="MFS_dom"/>
</dbReference>
<evidence type="ECO:0000256" key="2">
    <source>
        <dbReference type="ARBA" id="ARBA00022448"/>
    </source>
</evidence>
<feature type="domain" description="Major facilitator superfamily (MFS) profile" evidence="8">
    <location>
        <begin position="48"/>
        <end position="519"/>
    </location>
</feature>
<dbReference type="HOGENOM" id="CLU_000960_22_3_0"/>
<feature type="transmembrane region" description="Helical" evidence="7">
    <location>
        <begin position="201"/>
        <end position="222"/>
    </location>
</feature>
<feature type="transmembrane region" description="Helical" evidence="7">
    <location>
        <begin position="300"/>
        <end position="322"/>
    </location>
</feature>
<feature type="transmembrane region" description="Helical" evidence="7">
    <location>
        <begin position="260"/>
        <end position="280"/>
    </location>
</feature>
<evidence type="ECO:0000256" key="4">
    <source>
        <dbReference type="ARBA" id="ARBA00022692"/>
    </source>
</evidence>
<dbReference type="eggNOG" id="COG0477">
    <property type="taxonomic scope" value="Bacteria"/>
</dbReference>
<dbReference type="CDD" id="cd17502">
    <property type="entry name" value="MFS_Azr1_MDR_like"/>
    <property type="match status" value="1"/>
</dbReference>
<keyword evidence="5 7" id="KW-1133">Transmembrane helix</keyword>
<feature type="transmembrane region" description="Helical" evidence="7">
    <location>
        <begin position="46"/>
        <end position="70"/>
    </location>
</feature>
<keyword evidence="4 7" id="KW-0812">Transmembrane</keyword>
<feature type="transmembrane region" description="Helical" evidence="7">
    <location>
        <begin position="362"/>
        <end position="385"/>
    </location>
</feature>
<proteinExistence type="predicted"/>
<dbReference type="PANTHER" id="PTHR23501">
    <property type="entry name" value="MAJOR FACILITATOR SUPERFAMILY"/>
    <property type="match status" value="1"/>
</dbReference>
<keyword evidence="10" id="KW-1185">Reference proteome</keyword>
<dbReference type="InterPro" id="IPR011701">
    <property type="entry name" value="MFS"/>
</dbReference>
<keyword evidence="3" id="KW-1003">Cell membrane</keyword>
<feature type="transmembrane region" description="Helical" evidence="7">
    <location>
        <begin position="391"/>
        <end position="415"/>
    </location>
</feature>